<dbReference type="EMBL" id="CSUW01000024">
    <property type="protein sequence ID" value="CPT71401.1"/>
    <property type="molecule type" value="Genomic_DNA"/>
</dbReference>
<proteinExistence type="predicted"/>
<protein>
    <submittedName>
        <fullName evidence="1">Uncharacterized protein</fullName>
    </submittedName>
</protein>
<organism evidence="1 2">
    <name type="scientific">Mycobacteroides abscessus</name>
    <dbReference type="NCBI Taxonomy" id="36809"/>
    <lineage>
        <taxon>Bacteria</taxon>
        <taxon>Bacillati</taxon>
        <taxon>Actinomycetota</taxon>
        <taxon>Actinomycetes</taxon>
        <taxon>Mycobacteriales</taxon>
        <taxon>Mycobacteriaceae</taxon>
        <taxon>Mycobacteroides</taxon>
    </lineage>
</organism>
<gene>
    <name evidence="1" type="ORF">ERS075527_05483</name>
</gene>
<name>A0AB33THP7_9MYCO</name>
<dbReference type="RefSeq" id="WP_052538238.1">
    <property type="nucleotide sequence ID" value="NZ_CSUW01000024.1"/>
</dbReference>
<sequence>MVNTNEPVPAGWAVLDHSCNDRDLPSPFDALELKSNNVGASVWVYLSTGAMVAAIPTGLWKEQAQFDFFYAAPGAAVALRMAEWSKRQEQWDGSSVVHCNRLHEAAIAYFNAAVSGKTPSAHPLSAVGL</sequence>
<accession>A0AB33THP7</accession>
<dbReference type="Proteomes" id="UP000038487">
    <property type="component" value="Unassembled WGS sequence"/>
</dbReference>
<comment type="caution">
    <text evidence="1">The sequence shown here is derived from an EMBL/GenBank/DDBJ whole genome shotgun (WGS) entry which is preliminary data.</text>
</comment>
<evidence type="ECO:0000313" key="1">
    <source>
        <dbReference type="EMBL" id="CPT71401.1"/>
    </source>
</evidence>
<dbReference type="AlphaFoldDB" id="A0AB33THP7"/>
<reference evidence="1 2" key="1">
    <citation type="submission" date="2015-03" db="EMBL/GenBank/DDBJ databases">
        <authorList>
            <consortium name="Pathogen Informatics"/>
            <person name="Murphy D."/>
        </authorList>
    </citation>
    <scope>NUCLEOTIDE SEQUENCE [LARGE SCALE GENOMIC DNA]</scope>
    <source>
        <strain evidence="1 2">PAP036</strain>
    </source>
</reference>
<evidence type="ECO:0000313" key="2">
    <source>
        <dbReference type="Proteomes" id="UP000038487"/>
    </source>
</evidence>